<organism evidence="3 4">
    <name type="scientific">Aromia moschata</name>
    <dbReference type="NCBI Taxonomy" id="1265417"/>
    <lineage>
        <taxon>Eukaryota</taxon>
        <taxon>Metazoa</taxon>
        <taxon>Ecdysozoa</taxon>
        <taxon>Arthropoda</taxon>
        <taxon>Hexapoda</taxon>
        <taxon>Insecta</taxon>
        <taxon>Pterygota</taxon>
        <taxon>Neoptera</taxon>
        <taxon>Endopterygota</taxon>
        <taxon>Coleoptera</taxon>
        <taxon>Polyphaga</taxon>
        <taxon>Cucujiformia</taxon>
        <taxon>Chrysomeloidea</taxon>
        <taxon>Cerambycidae</taxon>
        <taxon>Cerambycinae</taxon>
        <taxon>Callichromatini</taxon>
        <taxon>Aromia</taxon>
    </lineage>
</organism>
<keyword evidence="1" id="KW-0812">Transmembrane</keyword>
<dbReference type="GO" id="GO:0005886">
    <property type="term" value="C:plasma membrane"/>
    <property type="evidence" value="ECO:0007669"/>
    <property type="project" value="TreeGrafter"/>
</dbReference>
<dbReference type="Pfam" id="PF01431">
    <property type="entry name" value="Peptidase_M13"/>
    <property type="match status" value="1"/>
</dbReference>
<evidence type="ECO:0000313" key="3">
    <source>
        <dbReference type="EMBL" id="KAJ8954563.1"/>
    </source>
</evidence>
<dbReference type="SUPFAM" id="SSF55486">
    <property type="entry name" value="Metalloproteases ('zincins'), catalytic domain"/>
    <property type="match status" value="1"/>
</dbReference>
<dbReference type="PROSITE" id="PS51885">
    <property type="entry name" value="NEPRILYSIN"/>
    <property type="match status" value="1"/>
</dbReference>
<sequence length="190" mass="22081">MYIKAKLILYLTSTLNVPRCLLGFFFILLFNLHVPCCIFQLNGINTQGENIADNGGIKEAYMAYNKWIQRNKPEAKLPGLNYTPNQMFWISAANTWCAKYRPESLKLRILTGYHSPGQFRVLGPFSNSDFFAKDFNCPVGSKMNPKRSVNIVTKQKLNKQTFHKKSRHSSRVNKIYRYVNYRKKNKTNNI</sequence>
<dbReference type="GO" id="GO:0016485">
    <property type="term" value="P:protein processing"/>
    <property type="evidence" value="ECO:0007669"/>
    <property type="project" value="TreeGrafter"/>
</dbReference>
<comment type="caution">
    <text evidence="3">The sequence shown here is derived from an EMBL/GenBank/DDBJ whole genome shotgun (WGS) entry which is preliminary data.</text>
</comment>
<dbReference type="Proteomes" id="UP001162162">
    <property type="component" value="Unassembled WGS sequence"/>
</dbReference>
<dbReference type="GO" id="GO:0004222">
    <property type="term" value="F:metalloendopeptidase activity"/>
    <property type="evidence" value="ECO:0007669"/>
    <property type="project" value="InterPro"/>
</dbReference>
<dbReference type="InterPro" id="IPR024079">
    <property type="entry name" value="MetalloPept_cat_dom_sf"/>
</dbReference>
<dbReference type="Gene3D" id="3.40.390.10">
    <property type="entry name" value="Collagenase (Catalytic Domain)"/>
    <property type="match status" value="1"/>
</dbReference>
<feature type="transmembrane region" description="Helical" evidence="1">
    <location>
        <begin position="7"/>
        <end position="30"/>
    </location>
</feature>
<dbReference type="InterPro" id="IPR000718">
    <property type="entry name" value="Peptidase_M13"/>
</dbReference>
<evidence type="ECO:0000256" key="1">
    <source>
        <dbReference type="SAM" id="Phobius"/>
    </source>
</evidence>
<keyword evidence="1" id="KW-0472">Membrane</keyword>
<dbReference type="PANTHER" id="PTHR11733:SF224">
    <property type="entry name" value="NEPRILYSIN-2"/>
    <property type="match status" value="1"/>
</dbReference>
<dbReference type="EMBL" id="JAPWTK010000047">
    <property type="protein sequence ID" value="KAJ8954563.1"/>
    <property type="molecule type" value="Genomic_DNA"/>
</dbReference>
<keyword evidence="4" id="KW-1185">Reference proteome</keyword>
<keyword evidence="1" id="KW-1133">Transmembrane helix</keyword>
<dbReference type="PANTHER" id="PTHR11733">
    <property type="entry name" value="ZINC METALLOPROTEASE FAMILY M13 NEPRILYSIN-RELATED"/>
    <property type="match status" value="1"/>
</dbReference>
<accession>A0AAV8YU76</accession>
<evidence type="ECO:0000313" key="4">
    <source>
        <dbReference type="Proteomes" id="UP001162162"/>
    </source>
</evidence>
<feature type="domain" description="Peptidase M13 C-terminal" evidence="2">
    <location>
        <begin position="40"/>
        <end position="149"/>
    </location>
</feature>
<gene>
    <name evidence="3" type="ORF">NQ318_000798</name>
</gene>
<dbReference type="AlphaFoldDB" id="A0AAV8YU76"/>
<proteinExistence type="predicted"/>
<evidence type="ECO:0000259" key="2">
    <source>
        <dbReference type="Pfam" id="PF01431"/>
    </source>
</evidence>
<protein>
    <recommendedName>
        <fullName evidence="2">Peptidase M13 C-terminal domain-containing protein</fullName>
    </recommendedName>
</protein>
<reference evidence="3" key="1">
    <citation type="journal article" date="2023" name="Insect Mol. Biol.">
        <title>Genome sequencing provides insights into the evolution of gene families encoding plant cell wall-degrading enzymes in longhorned beetles.</title>
        <authorList>
            <person name="Shin N.R."/>
            <person name="Okamura Y."/>
            <person name="Kirsch R."/>
            <person name="Pauchet Y."/>
        </authorList>
    </citation>
    <scope>NUCLEOTIDE SEQUENCE</scope>
    <source>
        <strain evidence="3">AMC_N1</strain>
    </source>
</reference>
<dbReference type="InterPro" id="IPR018497">
    <property type="entry name" value="Peptidase_M13_C"/>
</dbReference>
<name>A0AAV8YU76_9CUCU</name>